<dbReference type="OrthoDB" id="10462241at2759"/>
<evidence type="ECO:0000313" key="1">
    <source>
        <dbReference type="EMBL" id="EAA32934.3"/>
    </source>
</evidence>
<protein>
    <submittedName>
        <fullName evidence="1">Uncharacterized protein</fullName>
    </submittedName>
</protein>
<proteinExistence type="predicted"/>
<dbReference type="Proteomes" id="UP000001805">
    <property type="component" value="Chromosome 4, Linkage Group IV"/>
</dbReference>
<accession>Q7S9A5</accession>
<dbReference type="EMBL" id="CM002239">
    <property type="protein sequence ID" value="EAA32934.3"/>
    <property type="molecule type" value="Genomic_DNA"/>
</dbReference>
<dbReference type="VEuPathDB" id="FungiDB:NCU07031"/>
<name>Q7S9A5_NEUCR</name>
<dbReference type="HOGENOM" id="CLU_1652644_0_0_1"/>
<evidence type="ECO:0000313" key="2">
    <source>
        <dbReference type="Proteomes" id="UP000001805"/>
    </source>
</evidence>
<gene>
    <name evidence="1" type="ORF">NCU07031</name>
</gene>
<dbReference type="SMR" id="Q7S9A5"/>
<reference evidence="1 2" key="1">
    <citation type="journal article" date="2003" name="Nature">
        <title>The genome sequence of the filamentous fungus Neurospora crassa.</title>
        <authorList>
            <person name="Galagan J.E."/>
            <person name="Calvo S.E."/>
            <person name="Borkovich K.A."/>
            <person name="Selker E.U."/>
            <person name="Read N.D."/>
            <person name="Jaffe D."/>
            <person name="FitzHugh W."/>
            <person name="Ma L.J."/>
            <person name="Smirnov S."/>
            <person name="Purcell S."/>
            <person name="Rehman B."/>
            <person name="Elkins T."/>
            <person name="Engels R."/>
            <person name="Wang S."/>
            <person name="Nielsen C.B."/>
            <person name="Butler J."/>
            <person name="Endrizzi M."/>
            <person name="Qui D."/>
            <person name="Ianakiev P."/>
            <person name="Bell-Pedersen D."/>
            <person name="Nelson M.A."/>
            <person name="Werner-Washburne M."/>
            <person name="Selitrennikoff C.P."/>
            <person name="Kinsey J.A."/>
            <person name="Braun E.L."/>
            <person name="Zelter A."/>
            <person name="Schulte U."/>
            <person name="Kothe G.O."/>
            <person name="Jedd G."/>
            <person name="Mewes W."/>
            <person name="Staben C."/>
            <person name="Marcotte E."/>
            <person name="Greenberg D."/>
            <person name="Roy A."/>
            <person name="Foley K."/>
            <person name="Naylor J."/>
            <person name="Stange-Thomann N."/>
            <person name="Barrett R."/>
            <person name="Gnerre S."/>
            <person name="Kamal M."/>
            <person name="Kamvysselis M."/>
            <person name="Mauceli E."/>
            <person name="Bielke C."/>
            <person name="Rudd S."/>
            <person name="Frishman D."/>
            <person name="Krystofova S."/>
            <person name="Rasmussen C."/>
            <person name="Metzenberg R.L."/>
            <person name="Perkins D.D."/>
            <person name="Kroken S."/>
            <person name="Cogoni C."/>
            <person name="Macino G."/>
            <person name="Catcheside D."/>
            <person name="Li W."/>
            <person name="Pratt R.J."/>
            <person name="Osmani S.A."/>
            <person name="DeSouza C.P."/>
            <person name="Glass L."/>
            <person name="Orbach M.J."/>
            <person name="Berglund J.A."/>
            <person name="Voelker R."/>
            <person name="Yarden O."/>
            <person name="Plamann M."/>
            <person name="Seiler S."/>
            <person name="Dunlap J."/>
            <person name="Radford A."/>
            <person name="Aramayo R."/>
            <person name="Natvig D.O."/>
            <person name="Alex L.A."/>
            <person name="Mannhaupt G."/>
            <person name="Ebbole D.J."/>
            <person name="Freitag M."/>
            <person name="Paulsen I."/>
            <person name="Sachs M.S."/>
            <person name="Lander E.S."/>
            <person name="Nusbaum C."/>
            <person name="Birren B."/>
        </authorList>
    </citation>
    <scope>NUCLEOTIDE SEQUENCE [LARGE SCALE GENOMIC DNA]</scope>
    <source>
        <strain evidence="2">ATCC 24698 / 74-OR23-1A / CBS 708.71 / DSM 1257 / FGSC 987</strain>
    </source>
</reference>
<dbReference type="GeneID" id="3878309"/>
<organism evidence="1 2">
    <name type="scientific">Neurospora crassa (strain ATCC 24698 / 74-OR23-1A / CBS 708.71 / DSM 1257 / FGSC 987)</name>
    <dbReference type="NCBI Taxonomy" id="367110"/>
    <lineage>
        <taxon>Eukaryota</taxon>
        <taxon>Fungi</taxon>
        <taxon>Dikarya</taxon>
        <taxon>Ascomycota</taxon>
        <taxon>Pezizomycotina</taxon>
        <taxon>Sordariomycetes</taxon>
        <taxon>Sordariomycetidae</taxon>
        <taxon>Sordariales</taxon>
        <taxon>Sordariaceae</taxon>
        <taxon>Neurospora</taxon>
    </lineage>
</organism>
<dbReference type="RefSeq" id="XP_962170.3">
    <property type="nucleotide sequence ID" value="XM_957077.3"/>
</dbReference>
<sequence length="160" mass="18026">MSYHKLLNVIEPIESGLFDSLIESLKSLPTNSNNNTENGSRAMGNTVMRSSLTQTVTELYTALEALTRWTDKLTNASKFLAKGRDVESITVNASIRKDLMKGEDIEEAKKTQKKQLEEVRGEEKRTTAAAAAVVEEMHKCFLFLYLDILEARSRKLLMPK</sequence>
<dbReference type="KEGG" id="ncr:NCU07031"/>
<dbReference type="InParanoid" id="Q7S9A5"/>
<dbReference type="AlphaFoldDB" id="Q7S9A5"/>
<keyword evidence="2" id="KW-1185">Reference proteome</keyword>